<feature type="transmembrane region" description="Helical" evidence="1">
    <location>
        <begin position="35"/>
        <end position="54"/>
    </location>
</feature>
<keyword evidence="1" id="KW-0472">Membrane</keyword>
<evidence type="ECO:0000313" key="3">
    <source>
        <dbReference type="EMBL" id="WFL78239.1"/>
    </source>
</evidence>
<sequence>MKKRFSDVVFAIGVFAVLPAAPAHAYLDGATVSIVLQAIVGAFASILVFGKMYWSRVVGFFKRSGDNSPE</sequence>
<proteinExistence type="predicted"/>
<keyword evidence="4" id="KW-1185">Reference proteome</keyword>
<reference evidence="3 4" key="1">
    <citation type="submission" date="2023-03" db="EMBL/GenBank/DDBJ databases">
        <title>Altererythrobacter sp. CAU 1644 isolated from sand.</title>
        <authorList>
            <person name="Kim W."/>
        </authorList>
    </citation>
    <scope>NUCLEOTIDE SEQUENCE [LARGE SCALE GENOMIC DNA]</scope>
    <source>
        <strain evidence="3 4">CAU 1644</strain>
    </source>
</reference>
<dbReference type="RefSeq" id="WP_278016929.1">
    <property type="nucleotide sequence ID" value="NZ_CP121106.1"/>
</dbReference>
<feature type="signal peptide" evidence="2">
    <location>
        <begin position="1"/>
        <end position="25"/>
    </location>
</feature>
<evidence type="ECO:0000313" key="4">
    <source>
        <dbReference type="Proteomes" id="UP001215827"/>
    </source>
</evidence>
<dbReference type="Proteomes" id="UP001215827">
    <property type="component" value="Chromosome"/>
</dbReference>
<accession>A0ABY8FTA8</accession>
<name>A0ABY8FTA8_9SPHN</name>
<organism evidence="3 4">
    <name type="scientific">Altererythrobacter arenosus</name>
    <dbReference type="NCBI Taxonomy" id="3032592"/>
    <lineage>
        <taxon>Bacteria</taxon>
        <taxon>Pseudomonadati</taxon>
        <taxon>Pseudomonadota</taxon>
        <taxon>Alphaproteobacteria</taxon>
        <taxon>Sphingomonadales</taxon>
        <taxon>Erythrobacteraceae</taxon>
        <taxon>Altererythrobacter</taxon>
    </lineage>
</organism>
<protein>
    <submittedName>
        <fullName evidence="3">Uncharacterized protein</fullName>
    </submittedName>
</protein>
<keyword evidence="1" id="KW-1133">Transmembrane helix</keyword>
<evidence type="ECO:0000256" key="1">
    <source>
        <dbReference type="SAM" id="Phobius"/>
    </source>
</evidence>
<evidence type="ECO:0000256" key="2">
    <source>
        <dbReference type="SAM" id="SignalP"/>
    </source>
</evidence>
<keyword evidence="1" id="KW-0812">Transmembrane</keyword>
<gene>
    <name evidence="3" type="ORF">P7228_04025</name>
</gene>
<keyword evidence="2" id="KW-0732">Signal</keyword>
<feature type="chain" id="PRO_5045701595" evidence="2">
    <location>
        <begin position="26"/>
        <end position="70"/>
    </location>
</feature>
<dbReference type="EMBL" id="CP121106">
    <property type="protein sequence ID" value="WFL78239.1"/>
    <property type="molecule type" value="Genomic_DNA"/>
</dbReference>